<gene>
    <name evidence="3" type="primary">LOC120322741</name>
</gene>
<proteinExistence type="predicted"/>
<evidence type="ECO:0000313" key="2">
    <source>
        <dbReference type="Proteomes" id="UP000504627"/>
    </source>
</evidence>
<feature type="compositionally biased region" description="Low complexity" evidence="1">
    <location>
        <begin position="280"/>
        <end position="290"/>
    </location>
</feature>
<feature type="compositionally biased region" description="Low complexity" evidence="1">
    <location>
        <begin position="481"/>
        <end position="496"/>
    </location>
</feature>
<dbReference type="Proteomes" id="UP000504627">
    <property type="component" value="Unplaced"/>
</dbReference>
<feature type="compositionally biased region" description="Basic and acidic residues" evidence="1">
    <location>
        <begin position="54"/>
        <end position="68"/>
    </location>
</feature>
<organism evidence="2 3">
    <name type="scientific">Pipra filicauda</name>
    <name type="common">Wire-tailed manakin</name>
    <dbReference type="NCBI Taxonomy" id="649802"/>
    <lineage>
        <taxon>Eukaryota</taxon>
        <taxon>Metazoa</taxon>
        <taxon>Chordata</taxon>
        <taxon>Craniata</taxon>
        <taxon>Vertebrata</taxon>
        <taxon>Euteleostomi</taxon>
        <taxon>Archelosauria</taxon>
        <taxon>Archosauria</taxon>
        <taxon>Dinosauria</taxon>
        <taxon>Saurischia</taxon>
        <taxon>Theropoda</taxon>
        <taxon>Coelurosauria</taxon>
        <taxon>Aves</taxon>
        <taxon>Neognathae</taxon>
        <taxon>Neoaves</taxon>
        <taxon>Telluraves</taxon>
        <taxon>Australaves</taxon>
        <taxon>Passeriformes</taxon>
        <taxon>Pipridae</taxon>
        <taxon>Pipra</taxon>
    </lineage>
</organism>
<feature type="region of interest" description="Disordered" evidence="1">
    <location>
        <begin position="195"/>
        <end position="290"/>
    </location>
</feature>
<reference evidence="3" key="1">
    <citation type="submission" date="2025-08" db="UniProtKB">
        <authorList>
            <consortium name="RefSeq"/>
        </authorList>
    </citation>
    <scope>IDENTIFICATION</scope>
    <source>
        <tissue evidence="3">Muscle</tissue>
    </source>
</reference>
<feature type="region of interest" description="Disordered" evidence="1">
    <location>
        <begin position="481"/>
        <end position="509"/>
    </location>
</feature>
<keyword evidence="2" id="KW-1185">Reference proteome</keyword>
<feature type="compositionally biased region" description="Low complexity" evidence="1">
    <location>
        <begin position="32"/>
        <end position="42"/>
    </location>
</feature>
<feature type="compositionally biased region" description="Pro residues" evidence="1">
    <location>
        <begin position="679"/>
        <end position="694"/>
    </location>
</feature>
<dbReference type="AlphaFoldDB" id="A0A7R5K559"/>
<accession>A0A7R5K559</accession>
<dbReference type="RefSeq" id="XP_039234780.1">
    <property type="nucleotide sequence ID" value="XM_039378846.1"/>
</dbReference>
<feature type="compositionally biased region" description="Low complexity" evidence="1">
    <location>
        <begin position="695"/>
        <end position="716"/>
    </location>
</feature>
<feature type="compositionally biased region" description="Low complexity" evidence="1">
    <location>
        <begin position="668"/>
        <end position="678"/>
    </location>
</feature>
<feature type="compositionally biased region" description="Low complexity" evidence="1">
    <location>
        <begin position="129"/>
        <end position="147"/>
    </location>
</feature>
<feature type="region of interest" description="Disordered" evidence="1">
    <location>
        <begin position="571"/>
        <end position="744"/>
    </location>
</feature>
<evidence type="ECO:0000256" key="1">
    <source>
        <dbReference type="SAM" id="MobiDB-lite"/>
    </source>
</evidence>
<feature type="region of interest" description="Disordered" evidence="1">
    <location>
        <begin position="1"/>
        <end position="158"/>
    </location>
</feature>
<dbReference type="InParanoid" id="A0A7R5K559"/>
<feature type="compositionally biased region" description="Basic and acidic residues" evidence="1">
    <location>
        <begin position="596"/>
        <end position="624"/>
    </location>
</feature>
<name>A0A7R5K559_9PASS</name>
<sequence>MPEAQRSSAPRLPSAFPSPRGEREKNAAGQEVGPQALPAAGLPVPPLCPVQVPEPRRHVAGRAERRSGAEGAVEGGGRARPVPRQVLRPSRTAGAAGGREQRRLGLRRRRCPRDGAVRRRRRRDGSGGWSRPPGAAAGSGPAAMKPGPRGKTGALACGSRLPLSACPGALAVPAAAAAPAGGSCAAPPVLRGRPAPIPPATVPSQHPGISALRGGAGGRRAGVPQDCSVRPGRSAPWEGCRPAGAVAPGSHWAGGRQSRRRERAPGGPSDPARHGGQLSGRLRGARAAPARGPAAAPAVAARHWSLCGHGAAIASMRSGFKSRVHELQQQGELGARNASTPSLNRVREQKILVVEFVLSVPGTGARSSERSRSPSPGGGPPAPGLRWPPHLLLIPRLQPAVGPSSHPRSRLAVPGQGWHFGGGSPCPCRGGERHESFGRGEGNRRTAFRGRAGGRVWDEGMISLTLPWDPLLLPAALSGAAWSPPGHQSARRAVSAARREGGALRGRRRPLSRGDLTLLLVPGQHRDGCVRAQDSRCCPPDPPQAFVGRTKPCLQGCPVAVMLPTTPVTAWSRARRAGRRRGPTWGRPAARRKRDRPAGRQDPPHREKLLSPWPGEERLREGPLRRSPPGGTREGGRRLRGRTGCVGPTRAPGLNVGGSFAPPRCEKSSPSPLSSAPQPASPRLPAPSSRPPRSAPLATRDPPGRGSAPAAPRAAAPAPPPRHPRRRARRGLGVGEGVEGKNAA</sequence>
<protein>
    <submittedName>
        <fullName evidence="3">Collagen alpha-2(I) chain-like</fullName>
    </submittedName>
</protein>
<evidence type="ECO:0000313" key="3">
    <source>
        <dbReference type="RefSeq" id="XP_039234780.1"/>
    </source>
</evidence>
<feature type="region of interest" description="Disordered" evidence="1">
    <location>
        <begin position="363"/>
        <end position="387"/>
    </location>
</feature>
<dbReference type="GeneID" id="120322741"/>
<feature type="compositionally biased region" description="Basic residues" evidence="1">
    <location>
        <begin position="573"/>
        <end position="582"/>
    </location>
</feature>